<accession>A0A5B7H5B6</accession>
<sequence>MTDPTFITTTPTPGQDAQRLMKKSSVVTALTWARRGFYLILLYFNFASVSLGTRQTKLENKGQRKCESLKITVQKQSQGEQFESRAREEENSSEAEPGRRTVQKQSQGGREQLKNRVKEEE</sequence>
<dbReference type="Proteomes" id="UP000324222">
    <property type="component" value="Unassembled WGS sequence"/>
</dbReference>
<reference evidence="3 4" key="1">
    <citation type="submission" date="2019-05" db="EMBL/GenBank/DDBJ databases">
        <title>Another draft genome of Portunus trituberculatus and its Hox gene families provides insights of decapod evolution.</title>
        <authorList>
            <person name="Jeong J.-H."/>
            <person name="Song I."/>
            <person name="Kim S."/>
            <person name="Choi T."/>
            <person name="Kim D."/>
            <person name="Ryu S."/>
            <person name="Kim W."/>
        </authorList>
    </citation>
    <scope>NUCLEOTIDE SEQUENCE [LARGE SCALE GENOMIC DNA]</scope>
    <source>
        <tissue evidence="3">Muscle</tissue>
    </source>
</reference>
<keyword evidence="2" id="KW-0812">Transmembrane</keyword>
<keyword evidence="2" id="KW-1133">Transmembrane helix</keyword>
<comment type="caution">
    <text evidence="3">The sequence shown here is derived from an EMBL/GenBank/DDBJ whole genome shotgun (WGS) entry which is preliminary data.</text>
</comment>
<dbReference type="EMBL" id="VSRR010026051">
    <property type="protein sequence ID" value="MPC67300.1"/>
    <property type="molecule type" value="Genomic_DNA"/>
</dbReference>
<proteinExistence type="predicted"/>
<evidence type="ECO:0000256" key="1">
    <source>
        <dbReference type="SAM" id="MobiDB-lite"/>
    </source>
</evidence>
<keyword evidence="4" id="KW-1185">Reference proteome</keyword>
<evidence type="ECO:0000256" key="2">
    <source>
        <dbReference type="SAM" id="Phobius"/>
    </source>
</evidence>
<evidence type="ECO:0000313" key="3">
    <source>
        <dbReference type="EMBL" id="MPC67300.1"/>
    </source>
</evidence>
<evidence type="ECO:0000313" key="4">
    <source>
        <dbReference type="Proteomes" id="UP000324222"/>
    </source>
</evidence>
<name>A0A5B7H5B6_PORTR</name>
<feature type="region of interest" description="Disordered" evidence="1">
    <location>
        <begin position="77"/>
        <end position="121"/>
    </location>
</feature>
<feature type="transmembrane region" description="Helical" evidence="2">
    <location>
        <begin position="36"/>
        <end position="53"/>
    </location>
</feature>
<organism evidence="3 4">
    <name type="scientific">Portunus trituberculatus</name>
    <name type="common">Swimming crab</name>
    <name type="synonym">Neptunus trituberculatus</name>
    <dbReference type="NCBI Taxonomy" id="210409"/>
    <lineage>
        <taxon>Eukaryota</taxon>
        <taxon>Metazoa</taxon>
        <taxon>Ecdysozoa</taxon>
        <taxon>Arthropoda</taxon>
        <taxon>Crustacea</taxon>
        <taxon>Multicrustacea</taxon>
        <taxon>Malacostraca</taxon>
        <taxon>Eumalacostraca</taxon>
        <taxon>Eucarida</taxon>
        <taxon>Decapoda</taxon>
        <taxon>Pleocyemata</taxon>
        <taxon>Brachyura</taxon>
        <taxon>Eubrachyura</taxon>
        <taxon>Portunoidea</taxon>
        <taxon>Portunidae</taxon>
        <taxon>Portuninae</taxon>
        <taxon>Portunus</taxon>
    </lineage>
</organism>
<keyword evidence="2" id="KW-0472">Membrane</keyword>
<protein>
    <submittedName>
        <fullName evidence="3">Uncharacterized protein</fullName>
    </submittedName>
</protein>
<gene>
    <name evidence="3" type="ORF">E2C01_061473</name>
</gene>
<feature type="compositionally biased region" description="Basic and acidic residues" evidence="1">
    <location>
        <begin position="111"/>
        <end position="121"/>
    </location>
</feature>
<dbReference type="AlphaFoldDB" id="A0A5B7H5B6"/>